<feature type="region of interest" description="Disordered" evidence="2">
    <location>
        <begin position="93"/>
        <end position="134"/>
    </location>
</feature>
<feature type="coiled-coil region" evidence="1">
    <location>
        <begin position="167"/>
        <end position="194"/>
    </location>
</feature>
<gene>
    <name evidence="3" type="ORF">BN980_GECA15s01682g</name>
</gene>
<sequence length="905" mass="100262">MHYPTKALYTADGYLKEDSELQIIHDSIVTADLSDEEDEERFNQELYRTALKEAKKSTYYQQRANNGTSAAIRTQLNEQRLRKQLHSLQSEWAQQASSRQRAEHVVSMDSAPMTDPTTSRKGTRKSRRRPHGAQDFVVIKGQDLERLQSISSRKGTSDKQNEYYSFHDDYVMERERERQRLEEEERRKNRWVVDDMDIVQPYDDYKLSNRGIEQQHQQHQQYQQYQQQLGQQVQQVKLQQPPSYQHIPPEQFHLPIPPPALSHSPISSRSEHSLFYNNQESTNSNHSLSMPPPLAPPEDNSSSCSSGGNSSPEIDHHSDGGALFHDQYGDCEEEDESVLPPAAVQQTQPAASPKPKLNPPRQHQSPSAAPADLAINNDVSSSSISAKSLSASLNSRAISGGLENKALQDTSQPSADHLNLPPDISKLSDGVVSRLEKQASVLFKPSSFHSSSSPPSPPPPSFSSSFSTSSSSFVSAIDDTSTIKPYPQQRGNYPPNTMSTDSKVSPFSAKGIYGRFSKKKTSTPRVQSSLDNPQISRRQAAPSQKSYAPSVPSYREPYAPSIASTVVSRHRQPQHLTNYAQSVYAASTDTRSLNSYKSRKGELHVPIPLNNGAGCAESRRTVRAAPVEIQEPQNRFAAAAAAAAAAPVQVSSQQQAVDYGEQFYDAWQSTKQVFQDWATAKYNSIYSGPEQPPVQPHPSPPNTIKIPITGIALAEYPKSIHSDHSDGSGGLQYETYSIIDRSRSNSPVLMPDENASLRSPLGTLRHAEDVDMIPTSLSSSVDAHVYDNVYAKNGSQRTGLMRKPVSSRGAMGGLDPASREKLLHVLRIFANALRQLARMSFILRPIDAIADMAPGLEAPVIILEMIIMMWLLYELSIVLEAVISVIKRVCQPAIMLGRLLGFGFK</sequence>
<feature type="compositionally biased region" description="Polar residues" evidence="2">
    <location>
        <begin position="275"/>
        <end position="288"/>
    </location>
</feature>
<feature type="region of interest" description="Disordered" evidence="2">
    <location>
        <begin position="233"/>
        <end position="390"/>
    </location>
</feature>
<feature type="compositionally biased region" description="Polar residues" evidence="2">
    <location>
        <begin position="478"/>
        <end position="505"/>
    </location>
</feature>
<feature type="compositionally biased region" description="Basic residues" evidence="2">
    <location>
        <begin position="121"/>
        <end position="131"/>
    </location>
</feature>
<dbReference type="OrthoDB" id="10691854at2759"/>
<dbReference type="STRING" id="1173061.A0A0J9XGQ8"/>
<keyword evidence="1" id="KW-0175">Coiled coil</keyword>
<keyword evidence="4" id="KW-1185">Reference proteome</keyword>
<accession>A0A0J9XGQ8</accession>
<reference evidence="3" key="1">
    <citation type="submission" date="2014-03" db="EMBL/GenBank/DDBJ databases">
        <authorList>
            <person name="Casaregola S."/>
        </authorList>
    </citation>
    <scope>NUCLEOTIDE SEQUENCE [LARGE SCALE GENOMIC DNA]</scope>
    <source>
        <strain evidence="3">CLIB 918</strain>
    </source>
</reference>
<feature type="compositionally biased region" description="Polar residues" evidence="2">
    <location>
        <begin position="523"/>
        <end position="547"/>
    </location>
</feature>
<feature type="compositionally biased region" description="Low complexity" evidence="2">
    <location>
        <begin position="462"/>
        <end position="475"/>
    </location>
</feature>
<name>A0A0J9XGQ8_GEOCN</name>
<feature type="region of interest" description="Disordered" evidence="2">
    <location>
        <begin position="404"/>
        <end position="431"/>
    </location>
</feature>
<feature type="compositionally biased region" description="Low complexity" evidence="2">
    <location>
        <begin position="380"/>
        <end position="390"/>
    </location>
</feature>
<feature type="region of interest" description="Disordered" evidence="2">
    <location>
        <begin position="444"/>
        <end position="553"/>
    </location>
</feature>
<evidence type="ECO:0000256" key="1">
    <source>
        <dbReference type="SAM" id="Coils"/>
    </source>
</evidence>
<dbReference type="AlphaFoldDB" id="A0A0J9XGQ8"/>
<feature type="compositionally biased region" description="Low complexity" evidence="2">
    <location>
        <begin position="300"/>
        <end position="311"/>
    </location>
</feature>
<protein>
    <submittedName>
        <fullName evidence="3">Uncharacterized protein</fullName>
    </submittedName>
</protein>
<feature type="compositionally biased region" description="Low complexity" evidence="2">
    <location>
        <begin position="340"/>
        <end position="353"/>
    </location>
</feature>
<evidence type="ECO:0000313" key="4">
    <source>
        <dbReference type="Proteomes" id="UP000242525"/>
    </source>
</evidence>
<proteinExistence type="predicted"/>
<dbReference type="Proteomes" id="UP000242525">
    <property type="component" value="Unassembled WGS sequence"/>
</dbReference>
<evidence type="ECO:0000313" key="3">
    <source>
        <dbReference type="EMBL" id="CDO56471.1"/>
    </source>
</evidence>
<organism evidence="3 4">
    <name type="scientific">Geotrichum candidum</name>
    <name type="common">Oospora lactis</name>
    <name type="synonym">Dipodascus geotrichum</name>
    <dbReference type="NCBI Taxonomy" id="1173061"/>
    <lineage>
        <taxon>Eukaryota</taxon>
        <taxon>Fungi</taxon>
        <taxon>Dikarya</taxon>
        <taxon>Ascomycota</taxon>
        <taxon>Saccharomycotina</taxon>
        <taxon>Dipodascomycetes</taxon>
        <taxon>Dipodascales</taxon>
        <taxon>Dipodascaceae</taxon>
        <taxon>Geotrichum</taxon>
    </lineage>
</organism>
<evidence type="ECO:0000256" key="2">
    <source>
        <dbReference type="SAM" id="MobiDB-lite"/>
    </source>
</evidence>
<dbReference type="EMBL" id="CCBN010000015">
    <property type="protein sequence ID" value="CDO56471.1"/>
    <property type="molecule type" value="Genomic_DNA"/>
</dbReference>
<comment type="caution">
    <text evidence="3">The sequence shown here is derived from an EMBL/GenBank/DDBJ whole genome shotgun (WGS) entry which is preliminary data.</text>
</comment>